<reference evidence="1 2" key="1">
    <citation type="submission" date="2018-03" db="EMBL/GenBank/DDBJ databases">
        <title>Genomic Encyclopedia of Archaeal and Bacterial Type Strains, Phase II (KMG-II): from individual species to whole genera.</title>
        <authorList>
            <person name="Goeker M."/>
        </authorList>
    </citation>
    <scope>NUCLEOTIDE SEQUENCE [LARGE SCALE GENOMIC DNA]</scope>
    <source>
        <strain evidence="1 2">DSM 29318</strain>
    </source>
</reference>
<evidence type="ECO:0000313" key="1">
    <source>
        <dbReference type="EMBL" id="PRY92891.1"/>
    </source>
</evidence>
<sequence length="170" mass="17871">MNQSATPPRAAACAGHRSEPLDALSFDAAERDVLTIARHYFRSFAMPGTQSWIGGIGAALAAFDHDRAPGLAVAAVAAVQAMRQARASTFRFNDPCCPDCARRITRHEKAWLGALAAMRERAHERASGHAVILCEGADHAAFLRAMAVLAGHLPPRGAAAPGRPAPFPGG</sequence>
<comment type="caution">
    <text evidence="1">The sequence shown here is derived from an EMBL/GenBank/DDBJ whole genome shotgun (WGS) entry which is preliminary data.</text>
</comment>
<dbReference type="EMBL" id="PVTT01000002">
    <property type="protein sequence ID" value="PRY92891.1"/>
    <property type="molecule type" value="Genomic_DNA"/>
</dbReference>
<protein>
    <submittedName>
        <fullName evidence="1">Uncharacterized protein</fullName>
    </submittedName>
</protein>
<name>A0A2T0X1S8_9RHOB</name>
<evidence type="ECO:0000313" key="2">
    <source>
        <dbReference type="Proteomes" id="UP000238801"/>
    </source>
</evidence>
<dbReference type="RefSeq" id="WP_106160544.1">
    <property type="nucleotide sequence ID" value="NZ_PVTT01000002.1"/>
</dbReference>
<dbReference type="Proteomes" id="UP000238801">
    <property type="component" value="Unassembled WGS sequence"/>
</dbReference>
<gene>
    <name evidence="1" type="ORF">BCF33_1754</name>
</gene>
<proteinExistence type="predicted"/>
<accession>A0A2T0X1S8</accession>
<keyword evidence="2" id="KW-1185">Reference proteome</keyword>
<dbReference type="AlphaFoldDB" id="A0A2T0X1S8"/>
<organism evidence="1 2">
    <name type="scientific">Hasllibacter halocynthiae</name>
    <dbReference type="NCBI Taxonomy" id="595589"/>
    <lineage>
        <taxon>Bacteria</taxon>
        <taxon>Pseudomonadati</taxon>
        <taxon>Pseudomonadota</taxon>
        <taxon>Alphaproteobacteria</taxon>
        <taxon>Rhodobacterales</taxon>
        <taxon>Roseobacteraceae</taxon>
        <taxon>Hasllibacter</taxon>
    </lineage>
</organism>
<dbReference type="OrthoDB" id="7691213at2"/>